<proteinExistence type="predicted"/>
<reference evidence="1 2" key="1">
    <citation type="submission" date="2017-03" db="EMBL/GenBank/DDBJ databases">
        <title>Genomes of endolithic fungi from Antarctica.</title>
        <authorList>
            <person name="Coleine C."/>
            <person name="Masonjones S."/>
            <person name="Stajich J.E."/>
        </authorList>
    </citation>
    <scope>NUCLEOTIDE SEQUENCE [LARGE SCALE GENOMIC DNA]</scope>
    <source>
        <strain evidence="1 2">CCFEE 5311</strain>
    </source>
</reference>
<organism evidence="1 2">
    <name type="scientific">Friedmanniomyces endolithicus</name>
    <dbReference type="NCBI Taxonomy" id="329885"/>
    <lineage>
        <taxon>Eukaryota</taxon>
        <taxon>Fungi</taxon>
        <taxon>Dikarya</taxon>
        <taxon>Ascomycota</taxon>
        <taxon>Pezizomycotina</taxon>
        <taxon>Dothideomycetes</taxon>
        <taxon>Dothideomycetidae</taxon>
        <taxon>Mycosphaerellales</taxon>
        <taxon>Teratosphaeriaceae</taxon>
        <taxon>Friedmanniomyces</taxon>
    </lineage>
</organism>
<evidence type="ECO:0000313" key="2">
    <source>
        <dbReference type="Proteomes" id="UP000310066"/>
    </source>
</evidence>
<comment type="caution">
    <text evidence="1">The sequence shown here is derived from an EMBL/GenBank/DDBJ whole genome shotgun (WGS) entry which is preliminary data.</text>
</comment>
<dbReference type="EMBL" id="NAJP01000083">
    <property type="protein sequence ID" value="TKA33942.1"/>
    <property type="molecule type" value="Genomic_DNA"/>
</dbReference>
<dbReference type="OrthoDB" id="3899490at2759"/>
<name>A0A4U0UG56_9PEZI</name>
<accession>A0A4U0UG56</accession>
<dbReference type="Proteomes" id="UP000310066">
    <property type="component" value="Unassembled WGS sequence"/>
</dbReference>
<dbReference type="AlphaFoldDB" id="A0A4U0UG56"/>
<gene>
    <name evidence="1" type="ORF">B0A54_15122</name>
</gene>
<protein>
    <submittedName>
        <fullName evidence="1">Uncharacterized protein</fullName>
    </submittedName>
</protein>
<evidence type="ECO:0000313" key="1">
    <source>
        <dbReference type="EMBL" id="TKA33942.1"/>
    </source>
</evidence>
<sequence length="185" mass="20942">MGLPMHTYDCGYTPQRPARRHFMMFTARAQQAFQLQQFFFEHRDKLAVLLNTVGQEAKAAGFPACMDYPELLDAVTQLLQEAQLMSSLTFAQVQQAGVETAPFAERVAVVEGVLAGIRMRAVAAPLAIKAAPRKRGRRDEDEDEEMAFTPFNVSNKRNRFVAADHDMVIERSYLQTAWWTQPICD</sequence>